<protein>
    <submittedName>
        <fullName evidence="1">Uncharacterized protein MANES_01G214100</fullName>
    </submittedName>
</protein>
<reference evidence="1" key="1">
    <citation type="submission" date="2018-02" db="EMBL/GenBank/DDBJ databases">
        <title>Rhizophora mucronata_Transcriptome.</title>
        <authorList>
            <person name="Meera S.P."/>
            <person name="Sreeshan A."/>
            <person name="Augustine A."/>
        </authorList>
    </citation>
    <scope>NUCLEOTIDE SEQUENCE</scope>
    <source>
        <tissue evidence="1">Leaf</tissue>
    </source>
</reference>
<dbReference type="AlphaFoldDB" id="A0A2P2NIB5"/>
<dbReference type="EMBL" id="GGEC01061666">
    <property type="protein sequence ID" value="MBX42150.1"/>
    <property type="molecule type" value="Transcribed_RNA"/>
</dbReference>
<proteinExistence type="predicted"/>
<name>A0A2P2NIB5_RHIMU</name>
<accession>A0A2P2NIB5</accession>
<sequence>MPLKTPSQFSFLAVNKGVQCWFELCGSLCRGVVAMMICAIG</sequence>
<organism evidence="1">
    <name type="scientific">Rhizophora mucronata</name>
    <name type="common">Asiatic mangrove</name>
    <dbReference type="NCBI Taxonomy" id="61149"/>
    <lineage>
        <taxon>Eukaryota</taxon>
        <taxon>Viridiplantae</taxon>
        <taxon>Streptophyta</taxon>
        <taxon>Embryophyta</taxon>
        <taxon>Tracheophyta</taxon>
        <taxon>Spermatophyta</taxon>
        <taxon>Magnoliopsida</taxon>
        <taxon>eudicotyledons</taxon>
        <taxon>Gunneridae</taxon>
        <taxon>Pentapetalae</taxon>
        <taxon>rosids</taxon>
        <taxon>fabids</taxon>
        <taxon>Malpighiales</taxon>
        <taxon>Rhizophoraceae</taxon>
        <taxon>Rhizophora</taxon>
    </lineage>
</organism>
<evidence type="ECO:0000313" key="1">
    <source>
        <dbReference type="EMBL" id="MBX42150.1"/>
    </source>
</evidence>